<sequence>MPADAGQRGAFREPAVESVVFMAWFVFFYTLAFFSRTADVAAYV</sequence>
<evidence type="ECO:0000313" key="3">
    <source>
        <dbReference type="Proteomes" id="UP000014463"/>
    </source>
</evidence>
<keyword evidence="1" id="KW-0472">Membrane</keyword>
<proteinExistence type="predicted"/>
<accession>S2KJ72</accession>
<dbReference type="STRING" id="1121939.L861_20370"/>
<keyword evidence="3" id="KW-1185">Reference proteome</keyword>
<keyword evidence="1" id="KW-0812">Transmembrane</keyword>
<dbReference type="EMBL" id="ASTJ01000029">
    <property type="protein sequence ID" value="EPC02010.1"/>
    <property type="molecule type" value="Genomic_DNA"/>
</dbReference>
<organism evidence="2 3">
    <name type="scientific">Litchfieldella anticariensis (strain DSM 16096 / CECT 5854 / CIP 108499 / LMG 22089 / FP35)</name>
    <name type="common">Halomonas anticariensis</name>
    <dbReference type="NCBI Taxonomy" id="1121939"/>
    <lineage>
        <taxon>Bacteria</taxon>
        <taxon>Pseudomonadati</taxon>
        <taxon>Pseudomonadota</taxon>
        <taxon>Gammaproteobacteria</taxon>
        <taxon>Oceanospirillales</taxon>
        <taxon>Halomonadaceae</taxon>
        <taxon>Litchfieldella</taxon>
    </lineage>
</organism>
<evidence type="ECO:0000256" key="1">
    <source>
        <dbReference type="SAM" id="Phobius"/>
    </source>
</evidence>
<gene>
    <name evidence="2" type="ORF">L861_20370</name>
</gene>
<keyword evidence="1" id="KW-1133">Transmembrane helix</keyword>
<reference evidence="2 3" key="1">
    <citation type="journal article" date="2013" name="Genome Announc.">
        <title>Draft genome sequence of the moderately halophilic gammaproteobacterium Halomonas anticariensis FP35.</title>
        <authorList>
            <person name="Tahrioui A."/>
            <person name="Quesada E."/>
            <person name="Llamas I."/>
        </authorList>
    </citation>
    <scope>NUCLEOTIDE SEQUENCE [LARGE SCALE GENOMIC DNA]</scope>
    <source>
        <strain evidence="3">DSM 16096 / CECT 5854 / LMG 22089 / FP35</strain>
    </source>
</reference>
<feature type="transmembrane region" description="Helical" evidence="1">
    <location>
        <begin position="15"/>
        <end position="34"/>
    </location>
</feature>
<dbReference type="Proteomes" id="UP000014463">
    <property type="component" value="Unassembled WGS sequence"/>
</dbReference>
<protein>
    <submittedName>
        <fullName evidence="2">Uncharacterized protein</fullName>
    </submittedName>
</protein>
<dbReference type="AlphaFoldDB" id="S2KJ72"/>
<evidence type="ECO:0000313" key="2">
    <source>
        <dbReference type="EMBL" id="EPC02010.1"/>
    </source>
</evidence>
<comment type="caution">
    <text evidence="2">The sequence shown here is derived from an EMBL/GenBank/DDBJ whole genome shotgun (WGS) entry which is preliminary data.</text>
</comment>
<name>S2KJ72_LITA3</name>